<dbReference type="GO" id="GO:0046872">
    <property type="term" value="F:metal ion binding"/>
    <property type="evidence" value="ECO:0007669"/>
    <property type="project" value="UniProtKB-KW"/>
</dbReference>
<evidence type="ECO:0000256" key="6">
    <source>
        <dbReference type="PIRSR" id="PIRSR038994-3"/>
    </source>
</evidence>
<evidence type="ECO:0000256" key="3">
    <source>
        <dbReference type="ARBA" id="ARBA00022801"/>
    </source>
</evidence>
<comment type="caution">
    <text evidence="8">The sequence shown here is derived from an EMBL/GenBank/DDBJ whole genome shotgun (WGS) entry which is preliminary data.</text>
</comment>
<keyword evidence="2 6" id="KW-0479">Metal-binding</keyword>
<keyword evidence="9" id="KW-1185">Reference proteome</keyword>
<feature type="binding site" evidence="6">
    <location>
        <position position="83"/>
    </location>
    <ligand>
        <name>Zn(2+)</name>
        <dbReference type="ChEBI" id="CHEBI:29105"/>
    </ligand>
</feature>
<evidence type="ECO:0000313" key="8">
    <source>
        <dbReference type="EMBL" id="PPQ40866.1"/>
    </source>
</evidence>
<accession>A0A2S6NPN5</accession>
<dbReference type="Pfam" id="PF01979">
    <property type="entry name" value="Amidohydro_1"/>
    <property type="match status" value="1"/>
</dbReference>
<dbReference type="EMBL" id="NHRY01000004">
    <property type="protein sequence ID" value="PPQ40866.1"/>
    <property type="molecule type" value="Genomic_DNA"/>
</dbReference>
<dbReference type="SUPFAM" id="SSF51556">
    <property type="entry name" value="Metallo-dependent hydrolases"/>
    <property type="match status" value="1"/>
</dbReference>
<dbReference type="PANTHER" id="PTHR11113:SF14">
    <property type="entry name" value="N-ACETYLGLUCOSAMINE-6-PHOSPHATE DEACETYLASE"/>
    <property type="match status" value="1"/>
</dbReference>
<feature type="active site" description="Proton donor/acceptor" evidence="5">
    <location>
        <position position="230"/>
    </location>
</feature>
<gene>
    <name evidence="8" type="ORF">CCS01_00055</name>
</gene>
<feature type="binding site" evidence="6">
    <location>
        <position position="151"/>
    </location>
    <ligand>
        <name>Zn(2+)</name>
        <dbReference type="ChEBI" id="CHEBI:29105"/>
    </ligand>
</feature>
<organism evidence="8 9">
    <name type="scientific">Rhodopila globiformis</name>
    <name type="common">Rhodopseudomonas globiformis</name>
    <dbReference type="NCBI Taxonomy" id="1071"/>
    <lineage>
        <taxon>Bacteria</taxon>
        <taxon>Pseudomonadati</taxon>
        <taxon>Pseudomonadota</taxon>
        <taxon>Alphaproteobacteria</taxon>
        <taxon>Acetobacterales</taxon>
        <taxon>Acetobacteraceae</taxon>
        <taxon>Rhodopila</taxon>
    </lineage>
</organism>
<dbReference type="RefSeq" id="WP_104516812.1">
    <property type="nucleotide sequence ID" value="NZ_NHRY01000004.1"/>
</dbReference>
<dbReference type="PANTHER" id="PTHR11113">
    <property type="entry name" value="N-ACETYLGLUCOSAMINE-6-PHOSPHATE DEACETYLASE"/>
    <property type="match status" value="1"/>
</dbReference>
<reference evidence="8 9" key="1">
    <citation type="journal article" date="2018" name="Arch. Microbiol.">
        <title>New insights into the metabolic potential of the phototrophic purple bacterium Rhodopila globiformis DSM 161(T) from its draft genome sequence and evidence for a vanadium-dependent nitrogenase.</title>
        <authorList>
            <person name="Imhoff J.F."/>
            <person name="Rahn T."/>
            <person name="Kunzel S."/>
            <person name="Neulinger S.C."/>
        </authorList>
    </citation>
    <scope>NUCLEOTIDE SEQUENCE [LARGE SCALE GENOMIC DNA]</scope>
    <source>
        <strain evidence="8 9">DSM 161</strain>
    </source>
</reference>
<dbReference type="InterPro" id="IPR032466">
    <property type="entry name" value="Metal_Hydrolase"/>
</dbReference>
<dbReference type="InterPro" id="IPR006680">
    <property type="entry name" value="Amidohydro-rel"/>
</dbReference>
<dbReference type="OrthoDB" id="9776488at2"/>
<evidence type="ECO:0000256" key="1">
    <source>
        <dbReference type="ARBA" id="ARBA00010716"/>
    </source>
</evidence>
<evidence type="ECO:0000256" key="5">
    <source>
        <dbReference type="PIRSR" id="PIRSR038994-1"/>
    </source>
</evidence>
<dbReference type="GO" id="GO:0008448">
    <property type="term" value="F:N-acetylglucosamine-6-phosphate deacetylase activity"/>
    <property type="evidence" value="ECO:0007669"/>
    <property type="project" value="InterPro"/>
</dbReference>
<comment type="similarity">
    <text evidence="1 4">Belongs to the metallo-dependent hydrolases superfamily. NagA family.</text>
</comment>
<feature type="binding site" evidence="6">
    <location>
        <position position="172"/>
    </location>
    <ligand>
        <name>Zn(2+)</name>
        <dbReference type="ChEBI" id="CHEBI:29105"/>
    </ligand>
</feature>
<dbReference type="PIRSF" id="PIRSF038994">
    <property type="entry name" value="NagA"/>
    <property type="match status" value="1"/>
</dbReference>
<dbReference type="GO" id="GO:0006046">
    <property type="term" value="P:N-acetylglucosamine catabolic process"/>
    <property type="evidence" value="ECO:0007669"/>
    <property type="project" value="TreeGrafter"/>
</dbReference>
<sequence length="339" mass="34654">MQSPGLIDLQVNGYAGIDFNDAALTPGALDHALRAMLRSGVTTCLPTLVTADEITLTRRLAALDKAVGGSKLGRLMVPGFHLEGPFLNPAPGYAGCHNAAAMVAPDPALLHRLGRHLKRPILLLTLAPEQPGALALVAEACARGIAVAMGHTAADAETVAQAVQAGVTLSTHLGNALPQPQPKFLNPLMAQLAADALHASFIADGLHVPPPVLKVLVRAKRRLRSILVTDATAAAAAPPGQYGFAGQAIELAADGAVRYPGTASLAGSALRLDQAVRNVVAWGIADATSAVAMATLHPATVLTPALAHHGIALSPAAVTWTETLQPESVILGGTHFPAG</sequence>
<dbReference type="AlphaFoldDB" id="A0A2S6NPN5"/>
<comment type="cofactor">
    <cofactor evidence="6">
        <name>a divalent metal cation</name>
        <dbReference type="ChEBI" id="CHEBI:60240"/>
    </cofactor>
    <text evidence="6">Binds 1 divalent metal cation per subunit.</text>
</comment>
<dbReference type="InterPro" id="IPR003764">
    <property type="entry name" value="GlcNAc_6-P_deAcase"/>
</dbReference>
<evidence type="ECO:0000259" key="7">
    <source>
        <dbReference type="Pfam" id="PF01979"/>
    </source>
</evidence>
<evidence type="ECO:0000256" key="4">
    <source>
        <dbReference type="PIRNR" id="PIRNR038994"/>
    </source>
</evidence>
<dbReference type="Proteomes" id="UP000239724">
    <property type="component" value="Unassembled WGS sequence"/>
</dbReference>
<dbReference type="Gene3D" id="3.20.20.140">
    <property type="entry name" value="Metal-dependent hydrolases"/>
    <property type="match status" value="1"/>
</dbReference>
<protein>
    <submittedName>
        <fullName evidence="8">N-acetylglucosamine-6-phosphate deacetylase</fullName>
    </submittedName>
</protein>
<keyword evidence="4" id="KW-0119">Carbohydrate metabolism</keyword>
<proteinExistence type="inferred from homology"/>
<name>A0A2S6NPN5_RHOGL</name>
<keyword evidence="3 4" id="KW-0378">Hydrolase</keyword>
<feature type="domain" description="Amidohydrolase-related" evidence="7">
    <location>
        <begin position="3"/>
        <end position="302"/>
    </location>
</feature>
<evidence type="ECO:0000313" key="9">
    <source>
        <dbReference type="Proteomes" id="UP000239724"/>
    </source>
</evidence>
<evidence type="ECO:0000256" key="2">
    <source>
        <dbReference type="ARBA" id="ARBA00022723"/>
    </source>
</evidence>